<keyword evidence="2" id="KW-1185">Reference proteome</keyword>
<dbReference type="EMBL" id="RQGD01000047">
    <property type="protein sequence ID" value="TGL55900.1"/>
    <property type="molecule type" value="Genomic_DNA"/>
</dbReference>
<dbReference type="SUPFAM" id="SSF48371">
    <property type="entry name" value="ARM repeat"/>
    <property type="match status" value="2"/>
</dbReference>
<accession>A0A4R9JUH0</accession>
<comment type="caution">
    <text evidence="1">The sequence shown here is derived from an EMBL/GenBank/DDBJ whole genome shotgun (WGS) entry which is preliminary data.</text>
</comment>
<dbReference type="InterPro" id="IPR016024">
    <property type="entry name" value="ARM-type_fold"/>
</dbReference>
<name>A0A4R9JUH0_9LEPT</name>
<dbReference type="OrthoDB" id="342235at2"/>
<sequence length="520" mass="57489">MHIFFIKFLSFLLFLSFISCEPKTGPAKLMLEEPMEEEVPSSVLIKNLDSLDVYTRSQACIQLGSRKEKKAIPKLRILLGDKEPGVRAGAAIALSDLGDTSVTIRITELLEKDKENPKDIYLDALSRMKDPKAGSKIYGFLDSEDSTLRLQAVEALVQIGASDQGPSIVKLASANKDREKDKTYAMAIGKLKAKSGETYLLNLTKIKDDSPTLAASFLALGRIKSKLAIEVLVNALKENYSKGKENASMALIEIGDTKAVALSFPLLDIDEAETRMYVTDVLSEIPAPFAGERAIQYLNSDKKFAWGSAARIIGRQRYKSGREKLEQMLLLDSTPDRDMFAEALGWLGDKKSIPVLRQVLNSKSKSGRYGSAWSLGILGAKEALPDLQNALKDSDPKLVTFALEAIGSIADESSLPALKELLQDRPKMAPQILSAVGLIKTDAARLVLEDAAKTSDANVFRPAFEEIAKRKSMDSLPFLFEMLNVDETEKRKITYYALTAVTGEHFRTKNDWITWRANRK</sequence>
<proteinExistence type="predicted"/>
<dbReference type="InterPro" id="IPR004155">
    <property type="entry name" value="PBS_lyase_HEAT"/>
</dbReference>
<dbReference type="AlphaFoldDB" id="A0A4R9JUH0"/>
<evidence type="ECO:0000313" key="1">
    <source>
        <dbReference type="EMBL" id="TGL55900.1"/>
    </source>
</evidence>
<dbReference type="Pfam" id="PF13646">
    <property type="entry name" value="HEAT_2"/>
    <property type="match status" value="2"/>
</dbReference>
<gene>
    <name evidence="1" type="ORF">EHQ58_18280</name>
</gene>
<dbReference type="GO" id="GO:0016491">
    <property type="term" value="F:oxidoreductase activity"/>
    <property type="evidence" value="ECO:0007669"/>
    <property type="project" value="TreeGrafter"/>
</dbReference>
<dbReference type="PROSITE" id="PS51257">
    <property type="entry name" value="PROKAR_LIPOPROTEIN"/>
    <property type="match status" value="1"/>
</dbReference>
<evidence type="ECO:0000313" key="2">
    <source>
        <dbReference type="Proteomes" id="UP000297693"/>
    </source>
</evidence>
<dbReference type="PANTHER" id="PTHR12697">
    <property type="entry name" value="PBS LYASE HEAT-LIKE PROTEIN"/>
    <property type="match status" value="1"/>
</dbReference>
<dbReference type="SMART" id="SM00567">
    <property type="entry name" value="EZ_HEAT"/>
    <property type="match status" value="6"/>
</dbReference>
<dbReference type="Proteomes" id="UP000297693">
    <property type="component" value="Unassembled WGS sequence"/>
</dbReference>
<protein>
    <submittedName>
        <fullName evidence="1">HEAT repeat domain-containing protein</fullName>
    </submittedName>
</protein>
<dbReference type="Gene3D" id="1.25.10.10">
    <property type="entry name" value="Leucine-rich Repeat Variant"/>
    <property type="match status" value="3"/>
</dbReference>
<organism evidence="1 2">
    <name type="scientific">Leptospira ognonensis</name>
    <dbReference type="NCBI Taxonomy" id="2484945"/>
    <lineage>
        <taxon>Bacteria</taxon>
        <taxon>Pseudomonadati</taxon>
        <taxon>Spirochaetota</taxon>
        <taxon>Spirochaetia</taxon>
        <taxon>Leptospirales</taxon>
        <taxon>Leptospiraceae</taxon>
        <taxon>Leptospira</taxon>
    </lineage>
</organism>
<dbReference type="PANTHER" id="PTHR12697:SF5">
    <property type="entry name" value="DEOXYHYPUSINE HYDROXYLASE"/>
    <property type="match status" value="1"/>
</dbReference>
<dbReference type="InterPro" id="IPR011989">
    <property type="entry name" value="ARM-like"/>
</dbReference>
<reference evidence="1" key="1">
    <citation type="journal article" date="2019" name="PLoS Negl. Trop. Dis.">
        <title>Revisiting the worldwide diversity of Leptospira species in the environment.</title>
        <authorList>
            <person name="Vincent A.T."/>
            <person name="Schiettekatte O."/>
            <person name="Bourhy P."/>
            <person name="Veyrier F.J."/>
            <person name="Picardeau M."/>
        </authorList>
    </citation>
    <scope>NUCLEOTIDE SEQUENCE [LARGE SCALE GENOMIC DNA]</scope>
    <source>
        <strain evidence="1">201702476</strain>
    </source>
</reference>